<gene>
    <name evidence="1" type="ORF">FRC96_05600</name>
</gene>
<evidence type="ECO:0000313" key="1">
    <source>
        <dbReference type="EMBL" id="TXD39748.1"/>
    </source>
</evidence>
<dbReference type="OrthoDB" id="18878at2"/>
<dbReference type="AlphaFoldDB" id="A0A5C6XPV2"/>
<dbReference type="RefSeq" id="WP_146973527.1">
    <property type="nucleotide sequence ID" value="NZ_VOSL01000025.1"/>
</dbReference>
<organism evidence="1 2">
    <name type="scientific">Lujinxingia vulgaris</name>
    <dbReference type="NCBI Taxonomy" id="2600176"/>
    <lineage>
        <taxon>Bacteria</taxon>
        <taxon>Deltaproteobacteria</taxon>
        <taxon>Bradymonadales</taxon>
        <taxon>Lujinxingiaceae</taxon>
        <taxon>Lujinxingia</taxon>
    </lineage>
</organism>
<protein>
    <submittedName>
        <fullName evidence="1">Uncharacterized protein</fullName>
    </submittedName>
</protein>
<sequence>MKRLLFQIVVAGSQSFSKSSRACAPARHLESSRTCAPGRHYEGWYGALVTALRDAGWRIAPGDLKPVRVATLFAEGRQHELAWSFDAALERYILTMSSPPWPTESGFSGGARRRLVGRSCRVETFTRLLAPTPAEGLDEDAIARLVEALDGASPRAREDARPFWEAALSAVGNGGVEWLSEHKARVVVPRGERAHQITLYAYESGVRIVGVVAAIDDLGFRTAWGGPPNLDRVRDWALDATNELALGYLDVHERDSLVFGVHVLHGTFTEEARRRLVVEVAWRADV</sequence>
<reference evidence="1 2" key="1">
    <citation type="submission" date="2019-08" db="EMBL/GenBank/DDBJ databases">
        <title>Bradymonadales sp. TMQ2.</title>
        <authorList>
            <person name="Liang Q."/>
        </authorList>
    </citation>
    <scope>NUCLEOTIDE SEQUENCE [LARGE SCALE GENOMIC DNA]</scope>
    <source>
        <strain evidence="1 2">TMQ2</strain>
    </source>
</reference>
<evidence type="ECO:0000313" key="2">
    <source>
        <dbReference type="Proteomes" id="UP000321046"/>
    </source>
</evidence>
<proteinExistence type="predicted"/>
<dbReference type="EMBL" id="VOSL01000025">
    <property type="protein sequence ID" value="TXD39748.1"/>
    <property type="molecule type" value="Genomic_DNA"/>
</dbReference>
<name>A0A5C6XPV2_9DELT</name>
<comment type="caution">
    <text evidence="1">The sequence shown here is derived from an EMBL/GenBank/DDBJ whole genome shotgun (WGS) entry which is preliminary data.</text>
</comment>
<accession>A0A5C6XPV2</accession>
<dbReference type="Proteomes" id="UP000321046">
    <property type="component" value="Unassembled WGS sequence"/>
</dbReference>